<dbReference type="InterPro" id="IPR001434">
    <property type="entry name" value="OmcB-like_DUF11"/>
</dbReference>
<dbReference type="EMBL" id="CAFBMX010000001">
    <property type="protein sequence ID" value="CAB4912614.1"/>
    <property type="molecule type" value="Genomic_DNA"/>
</dbReference>
<dbReference type="SUPFAM" id="SSF63825">
    <property type="entry name" value="YWTD domain"/>
    <property type="match status" value="1"/>
</dbReference>
<evidence type="ECO:0000313" key="2">
    <source>
        <dbReference type="EMBL" id="CAB4912614.1"/>
    </source>
</evidence>
<dbReference type="Pfam" id="PF01345">
    <property type="entry name" value="DUF11"/>
    <property type="match status" value="1"/>
</dbReference>
<evidence type="ECO:0000259" key="1">
    <source>
        <dbReference type="PROSITE" id="PS50835"/>
    </source>
</evidence>
<accession>A0A6J7GZB2</accession>
<reference evidence="2" key="1">
    <citation type="submission" date="2020-05" db="EMBL/GenBank/DDBJ databases">
        <authorList>
            <person name="Chiriac C."/>
            <person name="Salcher M."/>
            <person name="Ghai R."/>
            <person name="Kavagutti S V."/>
        </authorList>
    </citation>
    <scope>NUCLEOTIDE SEQUENCE</scope>
</reference>
<gene>
    <name evidence="2" type="ORF">UFOPK3674_00012</name>
</gene>
<organism evidence="2">
    <name type="scientific">freshwater metagenome</name>
    <dbReference type="NCBI Taxonomy" id="449393"/>
    <lineage>
        <taxon>unclassified sequences</taxon>
        <taxon>metagenomes</taxon>
        <taxon>ecological metagenomes</taxon>
    </lineage>
</organism>
<dbReference type="Gene3D" id="2.60.40.10">
    <property type="entry name" value="Immunoglobulins"/>
    <property type="match status" value="1"/>
</dbReference>
<dbReference type="InterPro" id="IPR013783">
    <property type="entry name" value="Ig-like_fold"/>
</dbReference>
<dbReference type="InterPro" id="IPR007110">
    <property type="entry name" value="Ig-like_dom"/>
</dbReference>
<dbReference type="PROSITE" id="PS50835">
    <property type="entry name" value="IG_LIKE"/>
    <property type="match status" value="1"/>
</dbReference>
<sequence length="322" mass="33320">MIESVQSLAVDTELGHLYVTGTGTVGGISGKHISVIADLDGKNCTDISTVRDETAEAYGLAVDPDGQKLLGGFWLDPTPGNGIKAWNLQNIMAGFTPVNVGDAYSDYATFPVVVGAPRGKPTVTPAAAEPGATLTCNANWSLGVPSMQFYAAPRGAKTYVWKRDGAAVTGAVAKTLTAATAGAYSCAVTASNAAGTTTVASSAATVDAGFAALRLSATVRRVVARGARTTIEVRVRNTGPATARSVRTCVKLGKGFTVKRKTGVTVRRGVACWVVPRLENAGTSVMRLVVTAPQRVGTSTFAVTMSAQNGRRKSANRNVIVR</sequence>
<protein>
    <submittedName>
        <fullName evidence="2">Unannotated protein</fullName>
    </submittedName>
</protein>
<proteinExistence type="predicted"/>
<name>A0A6J7GZB2_9ZZZZ</name>
<feature type="domain" description="Ig-like" evidence="1">
    <location>
        <begin position="121"/>
        <end position="202"/>
    </location>
</feature>
<dbReference type="AlphaFoldDB" id="A0A6J7GZB2"/>